<protein>
    <recommendedName>
        <fullName evidence="4">Secreted protein</fullName>
    </recommendedName>
</protein>
<evidence type="ECO:0000313" key="3">
    <source>
        <dbReference type="Proteomes" id="UP000320496"/>
    </source>
</evidence>
<gene>
    <name evidence="2" type="ORF">Mal4_49200</name>
</gene>
<sequence length="173" mass="18250" precursor="true">MHRRVALNWAACTLLAAAACGCGTAPQVVRGQSPAPIADQAVTPVSHTAHSGHAMSPSSYNHYGWPHEAAANHLYQQQVSFHSTSGHPGYGGASCPSGYCPPGGHPGLAGGMGHCPHGCPPHGCHHKPCPTHHHSYSYHRPRDLVYPPPAVPGGSVVYPYYTHKGPSDFFRAE</sequence>
<dbReference type="AlphaFoldDB" id="A0A517ZDL1"/>
<feature type="chain" id="PRO_5022183517" description="Secreted protein" evidence="1">
    <location>
        <begin position="19"/>
        <end position="173"/>
    </location>
</feature>
<accession>A0A517ZDL1</accession>
<dbReference type="PROSITE" id="PS51257">
    <property type="entry name" value="PROKAR_LIPOPROTEIN"/>
    <property type="match status" value="1"/>
</dbReference>
<organism evidence="2 3">
    <name type="scientific">Maioricimonas rarisocia</name>
    <dbReference type="NCBI Taxonomy" id="2528026"/>
    <lineage>
        <taxon>Bacteria</taxon>
        <taxon>Pseudomonadati</taxon>
        <taxon>Planctomycetota</taxon>
        <taxon>Planctomycetia</taxon>
        <taxon>Planctomycetales</taxon>
        <taxon>Planctomycetaceae</taxon>
        <taxon>Maioricimonas</taxon>
    </lineage>
</organism>
<dbReference type="RefSeq" id="WP_145371842.1">
    <property type="nucleotide sequence ID" value="NZ_CP036275.1"/>
</dbReference>
<proteinExistence type="predicted"/>
<feature type="signal peptide" evidence="1">
    <location>
        <begin position="1"/>
        <end position="18"/>
    </location>
</feature>
<reference evidence="2 3" key="1">
    <citation type="submission" date="2019-02" db="EMBL/GenBank/DDBJ databases">
        <title>Deep-cultivation of Planctomycetes and their phenomic and genomic characterization uncovers novel biology.</title>
        <authorList>
            <person name="Wiegand S."/>
            <person name="Jogler M."/>
            <person name="Boedeker C."/>
            <person name="Pinto D."/>
            <person name="Vollmers J."/>
            <person name="Rivas-Marin E."/>
            <person name="Kohn T."/>
            <person name="Peeters S.H."/>
            <person name="Heuer A."/>
            <person name="Rast P."/>
            <person name="Oberbeckmann S."/>
            <person name="Bunk B."/>
            <person name="Jeske O."/>
            <person name="Meyerdierks A."/>
            <person name="Storesund J.E."/>
            <person name="Kallscheuer N."/>
            <person name="Luecker S."/>
            <person name="Lage O.M."/>
            <person name="Pohl T."/>
            <person name="Merkel B.J."/>
            <person name="Hornburger P."/>
            <person name="Mueller R.-W."/>
            <person name="Bruemmer F."/>
            <person name="Labrenz M."/>
            <person name="Spormann A.M."/>
            <person name="Op den Camp H."/>
            <person name="Overmann J."/>
            <person name="Amann R."/>
            <person name="Jetten M.S.M."/>
            <person name="Mascher T."/>
            <person name="Medema M.H."/>
            <person name="Devos D.P."/>
            <person name="Kaster A.-K."/>
            <person name="Ovreas L."/>
            <person name="Rohde M."/>
            <person name="Galperin M.Y."/>
            <person name="Jogler C."/>
        </authorList>
    </citation>
    <scope>NUCLEOTIDE SEQUENCE [LARGE SCALE GENOMIC DNA]</scope>
    <source>
        <strain evidence="2 3">Mal4</strain>
    </source>
</reference>
<dbReference type="OrthoDB" id="291485at2"/>
<keyword evidence="3" id="KW-1185">Reference proteome</keyword>
<name>A0A517ZDL1_9PLAN</name>
<dbReference type="EMBL" id="CP036275">
    <property type="protein sequence ID" value="QDU40562.1"/>
    <property type="molecule type" value="Genomic_DNA"/>
</dbReference>
<evidence type="ECO:0000313" key="2">
    <source>
        <dbReference type="EMBL" id="QDU40562.1"/>
    </source>
</evidence>
<keyword evidence="1" id="KW-0732">Signal</keyword>
<evidence type="ECO:0000256" key="1">
    <source>
        <dbReference type="SAM" id="SignalP"/>
    </source>
</evidence>
<evidence type="ECO:0008006" key="4">
    <source>
        <dbReference type="Google" id="ProtNLM"/>
    </source>
</evidence>
<dbReference type="KEGG" id="mri:Mal4_49200"/>
<dbReference type="Proteomes" id="UP000320496">
    <property type="component" value="Chromosome"/>
</dbReference>